<dbReference type="Gene3D" id="2.30.40.10">
    <property type="entry name" value="Urease, subunit C, domain 1"/>
    <property type="match status" value="1"/>
</dbReference>
<dbReference type="PATRIC" id="fig|1278073.3.peg.6060"/>
<dbReference type="STRING" id="1278073.MYSTI_05977"/>
<organism evidence="2 3">
    <name type="scientific">Myxococcus stipitatus (strain DSM 14675 / JCM 12634 / Mx s8)</name>
    <dbReference type="NCBI Taxonomy" id="1278073"/>
    <lineage>
        <taxon>Bacteria</taxon>
        <taxon>Pseudomonadati</taxon>
        <taxon>Myxococcota</taxon>
        <taxon>Myxococcia</taxon>
        <taxon>Myxococcales</taxon>
        <taxon>Cystobacterineae</taxon>
        <taxon>Myxococcaceae</taxon>
        <taxon>Myxococcus</taxon>
    </lineage>
</organism>
<dbReference type="Proteomes" id="UP000011131">
    <property type="component" value="Chromosome"/>
</dbReference>
<dbReference type="HOGENOM" id="CLU_009942_6_1_7"/>
<gene>
    <name evidence="2" type="ordered locus">MYSTI_05977</name>
</gene>
<evidence type="ECO:0000313" key="3">
    <source>
        <dbReference type="Proteomes" id="UP000011131"/>
    </source>
</evidence>
<dbReference type="AlphaFoldDB" id="L7UH89"/>
<proteinExistence type="predicted"/>
<name>L7UH89_MYXSD</name>
<dbReference type="InterPro" id="IPR013108">
    <property type="entry name" value="Amidohydro_3"/>
</dbReference>
<dbReference type="PANTHER" id="PTHR22642:SF2">
    <property type="entry name" value="PROTEIN LONG AFTER FAR-RED 3"/>
    <property type="match status" value="1"/>
</dbReference>
<feature type="domain" description="Amidohydrolase 3" evidence="1">
    <location>
        <begin position="73"/>
        <end position="539"/>
    </location>
</feature>
<dbReference type="GO" id="GO:0016810">
    <property type="term" value="F:hydrolase activity, acting on carbon-nitrogen (but not peptide) bonds"/>
    <property type="evidence" value="ECO:0007669"/>
    <property type="project" value="InterPro"/>
</dbReference>
<sequence>MNKPVCVLLSLAVAACNNEPPPEFPQTLYINAKVFTARASGGFAQSLLVEGGKVLAIGPPLEVEAVARPEATLVDLGGRTVVPGLVDAHAHVAALGHPTWWVNDLVFVPGPGPSAQEVARLVKARAETTLMGTPIMAFVSTGYFATAGDDPRALLDAATSSHPVLTVDWMGHGTTANSALLARAGYVDGMPDPFGGRLSRDSSGRLTGHAQGLARVTLLQALADLVPTSEYAEAYDWYADFALRFGYTATVDLPSVLTEERTAQVHAAQGSLHQFIPVCLIDQEGEVCAPGPDGVVRRKVFLDGNPVDCSTWVSLPYLAPQSCPDAGVPWLGQQGLTRTQLDAVLADVITRGGQLFVHALGDSAVELLLSRLETWPPETWGGRVSLEHADLMNPGQVARAGALGVAVVQTPSHFPDFKTLFPLRFTPELTTHAQPLRSLLSAGVPLALGSDSFGLPASPWTEVMRTTQLPLRPDEALTREQAVTAWTRTAAQVRGLPGAGELAKGHPATFAVLNQDVFTVAPEELLFTRSVLTVVVGQVAWSDGSLLPGTGVSP</sequence>
<dbReference type="PROSITE" id="PS51257">
    <property type="entry name" value="PROKAR_LIPOPROTEIN"/>
    <property type="match status" value="1"/>
</dbReference>
<evidence type="ECO:0000313" key="2">
    <source>
        <dbReference type="EMBL" id="AGC47250.1"/>
    </source>
</evidence>
<dbReference type="PANTHER" id="PTHR22642">
    <property type="entry name" value="IMIDAZOLONEPROPIONASE"/>
    <property type="match status" value="1"/>
</dbReference>
<dbReference type="KEGG" id="msd:MYSTI_05977"/>
<dbReference type="RefSeq" id="WP_015351505.1">
    <property type="nucleotide sequence ID" value="NC_020126.1"/>
</dbReference>
<dbReference type="SUPFAM" id="SSF51556">
    <property type="entry name" value="Metallo-dependent hydrolases"/>
    <property type="match status" value="1"/>
</dbReference>
<keyword evidence="3" id="KW-1185">Reference proteome</keyword>
<dbReference type="InterPro" id="IPR032466">
    <property type="entry name" value="Metal_Hydrolase"/>
</dbReference>
<protein>
    <recommendedName>
        <fullName evidence="1">Amidohydrolase 3 domain-containing protein</fullName>
    </recommendedName>
</protein>
<dbReference type="Gene3D" id="3.20.20.140">
    <property type="entry name" value="Metal-dependent hydrolases"/>
    <property type="match status" value="1"/>
</dbReference>
<accession>L7UH89</accession>
<dbReference type="eggNOG" id="COG1574">
    <property type="taxonomic scope" value="Bacteria"/>
</dbReference>
<dbReference type="EMBL" id="CP004025">
    <property type="protein sequence ID" value="AGC47250.1"/>
    <property type="molecule type" value="Genomic_DNA"/>
</dbReference>
<evidence type="ECO:0000259" key="1">
    <source>
        <dbReference type="Pfam" id="PF07969"/>
    </source>
</evidence>
<dbReference type="Gene3D" id="3.10.310.70">
    <property type="match status" value="1"/>
</dbReference>
<dbReference type="SUPFAM" id="SSF51338">
    <property type="entry name" value="Composite domain of metallo-dependent hydrolases"/>
    <property type="match status" value="1"/>
</dbReference>
<dbReference type="Pfam" id="PF07969">
    <property type="entry name" value="Amidohydro_3"/>
    <property type="match status" value="1"/>
</dbReference>
<dbReference type="InterPro" id="IPR011059">
    <property type="entry name" value="Metal-dep_hydrolase_composite"/>
</dbReference>
<dbReference type="OrthoDB" id="5485695at2"/>
<reference evidence="2 3" key="1">
    <citation type="journal article" date="2013" name="Genome Announc.">
        <title>Complete genome sequence of Myxococcus stipitatus strain DSM 14675, a fruiting myxobacterium.</title>
        <authorList>
            <person name="Huntley S."/>
            <person name="Kneip S."/>
            <person name="Treuner-Lange A."/>
            <person name="Sogaard-Andersen L."/>
        </authorList>
    </citation>
    <scope>NUCLEOTIDE SEQUENCE [LARGE SCALE GENOMIC DNA]</scope>
    <source>
        <strain evidence="3">DSM 14675 / JCM 12634 / Mx s8</strain>
    </source>
</reference>